<proteinExistence type="predicted"/>
<evidence type="ECO:0000313" key="1">
    <source>
        <dbReference type="EMBL" id="EHO70228.1"/>
    </source>
</evidence>
<gene>
    <name evidence="1" type="ORF">HMPREF9944_01435</name>
</gene>
<dbReference type="Proteomes" id="UP000003167">
    <property type="component" value="Unassembled WGS sequence"/>
</dbReference>
<dbReference type="PATRIC" id="fig|999422.3.peg.1496"/>
<sequence length="40" mass="4662">MTCIHPLFCFSWQAPELSKGHNFLYSIAEADVNFILFEIE</sequence>
<protein>
    <submittedName>
        <fullName evidence="1">Uncharacterized protein</fullName>
    </submittedName>
</protein>
<name>H1HMP1_9BACT</name>
<comment type="caution">
    <text evidence="1">The sequence shown here is derived from an EMBL/GenBank/DDBJ whole genome shotgun (WGS) entry which is preliminary data.</text>
</comment>
<organism evidence="1 2">
    <name type="scientific">Segatella maculosa OT 289</name>
    <dbReference type="NCBI Taxonomy" id="999422"/>
    <lineage>
        <taxon>Bacteria</taxon>
        <taxon>Pseudomonadati</taxon>
        <taxon>Bacteroidota</taxon>
        <taxon>Bacteroidia</taxon>
        <taxon>Bacteroidales</taxon>
        <taxon>Prevotellaceae</taxon>
        <taxon>Segatella</taxon>
    </lineage>
</organism>
<dbReference type="EMBL" id="AGEK01000027">
    <property type="protein sequence ID" value="EHO70228.1"/>
    <property type="molecule type" value="Genomic_DNA"/>
</dbReference>
<dbReference type="AlphaFoldDB" id="H1HMP1"/>
<evidence type="ECO:0000313" key="2">
    <source>
        <dbReference type="Proteomes" id="UP000003167"/>
    </source>
</evidence>
<keyword evidence="2" id="KW-1185">Reference proteome</keyword>
<dbReference type="HOGENOM" id="CLU_3294333_0_0_10"/>
<reference evidence="1 2" key="1">
    <citation type="submission" date="2011-12" db="EMBL/GenBank/DDBJ databases">
        <title>The Genome Sequence of Prevotella maculosa OT 289.</title>
        <authorList>
            <consortium name="The Broad Institute Genome Sequencing Platform"/>
            <person name="Earl A."/>
            <person name="Ward D."/>
            <person name="Feldgarden M."/>
            <person name="Gevers D."/>
            <person name="Izard J."/>
            <person name="Blanton J.M."/>
            <person name="Mathney J."/>
            <person name="Tanner A.C."/>
            <person name="Dewhirst F.E."/>
            <person name="Young S.K."/>
            <person name="Zeng Q."/>
            <person name="Gargeya S."/>
            <person name="Fitzgerald M."/>
            <person name="Haas B."/>
            <person name="Abouelleil A."/>
            <person name="Alvarado L."/>
            <person name="Arachchi H.M."/>
            <person name="Berlin A."/>
            <person name="Chapman S.B."/>
            <person name="Gearin G."/>
            <person name="Goldberg J."/>
            <person name="Griggs A."/>
            <person name="Gujja S."/>
            <person name="Hansen M."/>
            <person name="Heiman D."/>
            <person name="Howarth C."/>
            <person name="Larimer J."/>
            <person name="Lui A."/>
            <person name="MacDonald P.J.P."/>
            <person name="McCowen C."/>
            <person name="Montmayeur A."/>
            <person name="Murphy C."/>
            <person name="Neiman D."/>
            <person name="Pearson M."/>
            <person name="Priest M."/>
            <person name="Roberts A."/>
            <person name="Saif S."/>
            <person name="Shea T."/>
            <person name="Sisk P."/>
            <person name="Stolte C."/>
            <person name="Sykes S."/>
            <person name="Wortman J."/>
            <person name="Nusbaum C."/>
            <person name="Birren B."/>
        </authorList>
    </citation>
    <scope>NUCLEOTIDE SEQUENCE [LARGE SCALE GENOMIC DNA]</scope>
    <source>
        <strain evidence="1 2">OT 289</strain>
    </source>
</reference>
<accession>H1HMP1</accession>